<organism evidence="1 2">
    <name type="scientific">Rhizophagus irregularis</name>
    <dbReference type="NCBI Taxonomy" id="588596"/>
    <lineage>
        <taxon>Eukaryota</taxon>
        <taxon>Fungi</taxon>
        <taxon>Fungi incertae sedis</taxon>
        <taxon>Mucoromycota</taxon>
        <taxon>Glomeromycotina</taxon>
        <taxon>Glomeromycetes</taxon>
        <taxon>Glomerales</taxon>
        <taxon>Glomeraceae</taxon>
        <taxon>Rhizophagus</taxon>
    </lineage>
</organism>
<evidence type="ECO:0000313" key="2">
    <source>
        <dbReference type="Proteomes" id="UP000232688"/>
    </source>
</evidence>
<dbReference type="Proteomes" id="UP000232688">
    <property type="component" value="Unassembled WGS sequence"/>
</dbReference>
<dbReference type="EMBL" id="LLXH01000225">
    <property type="protein sequence ID" value="PKC70368.1"/>
    <property type="molecule type" value="Genomic_DNA"/>
</dbReference>
<protein>
    <submittedName>
        <fullName evidence="1">Uncharacterized protein</fullName>
    </submittedName>
</protein>
<reference evidence="1 2" key="1">
    <citation type="submission" date="2017-10" db="EMBL/GenBank/DDBJ databases">
        <title>Extensive intraspecific genome diversity in a model arbuscular mycorrhizal fungus.</title>
        <authorList>
            <person name="Chen E.C.H."/>
            <person name="Morin E."/>
            <person name="Baudet D."/>
            <person name="Noel J."/>
            <person name="Ndikumana S."/>
            <person name="Charron P."/>
            <person name="St-Onge C."/>
            <person name="Giorgi J."/>
            <person name="Grigoriev I.V."/>
            <person name="Roux C."/>
            <person name="Martin F.M."/>
            <person name="Corradi N."/>
        </authorList>
    </citation>
    <scope>NUCLEOTIDE SEQUENCE [LARGE SCALE GENOMIC DNA]</scope>
    <source>
        <strain evidence="1 2">A1</strain>
    </source>
</reference>
<accession>A0A2N0S486</accession>
<comment type="caution">
    <text evidence="1">The sequence shown here is derived from an EMBL/GenBank/DDBJ whole genome shotgun (WGS) entry which is preliminary data.</text>
</comment>
<dbReference type="VEuPathDB" id="FungiDB:RhiirA1_454843"/>
<dbReference type="AlphaFoldDB" id="A0A2N0S486"/>
<reference evidence="1 2" key="2">
    <citation type="submission" date="2017-10" db="EMBL/GenBank/DDBJ databases">
        <title>Genome analyses suggest a sexual origin of heterokaryosis in a supposedly ancient asexual fungus.</title>
        <authorList>
            <person name="Corradi N."/>
            <person name="Sedzielewska K."/>
            <person name="Noel J."/>
            <person name="Charron P."/>
            <person name="Farinelli L."/>
            <person name="Marton T."/>
            <person name="Kruger M."/>
            <person name="Pelin A."/>
            <person name="Brachmann A."/>
            <person name="Corradi N."/>
        </authorList>
    </citation>
    <scope>NUCLEOTIDE SEQUENCE [LARGE SCALE GENOMIC DNA]</scope>
    <source>
        <strain evidence="1 2">A1</strain>
    </source>
</reference>
<sequence length="102" mass="11994">MLYSNIIRFHISIISIRWYKNNILTKLNSNILEILPVLIAVKPFDTAILYIVDLKNNMEKVSYKKKIKSSIKMVRKKKVMHETLNYVNIQETNDSGIILRSQ</sequence>
<proteinExistence type="predicted"/>
<evidence type="ECO:0000313" key="1">
    <source>
        <dbReference type="EMBL" id="PKC70368.1"/>
    </source>
</evidence>
<name>A0A2N0S486_9GLOM</name>
<gene>
    <name evidence="1" type="ORF">RhiirA1_454843</name>
</gene>